<protein>
    <submittedName>
        <fullName evidence="1">Uncharacterized protein</fullName>
    </submittedName>
</protein>
<dbReference type="EMBL" id="CAMGYJ010000009">
    <property type="protein sequence ID" value="CAI0542651.1"/>
    <property type="molecule type" value="Genomic_DNA"/>
</dbReference>
<comment type="caution">
    <text evidence="1">The sequence shown here is derived from an EMBL/GenBank/DDBJ whole genome shotgun (WGS) entry which is preliminary data.</text>
</comment>
<dbReference type="AlphaFoldDB" id="A0AAV0QCJ5"/>
<sequence length="262" mass="27778">MIQYRLLNVAVPDDVNAAAGGAAGALLALQPLLPMIHDRLLHLAGGGPVHDGAHALDEARDGGELGVHLLPARVGDPAGGLAARLSHPEDLRPHPLVGLHSLDAEPGQERGGLVDHLHASRDLPERADALHRVHQAGLLLFGAEDGARAAEEERHGTLGEHHLPADVADAVDDLAAGGPQLHVAAADVHAGFPGGRHAAADGREGLVDLLPAARDALQHVAARRAVHVRRHRRRWVCRWRRGGRCRGGRRRRYVGRRDGGEG</sequence>
<name>A0AAV0QCJ5_9ROSI</name>
<evidence type="ECO:0000313" key="1">
    <source>
        <dbReference type="EMBL" id="CAI0542651.1"/>
    </source>
</evidence>
<proteinExistence type="predicted"/>
<dbReference type="Proteomes" id="UP001154282">
    <property type="component" value="Unassembled WGS sequence"/>
</dbReference>
<reference evidence="1" key="1">
    <citation type="submission" date="2022-08" db="EMBL/GenBank/DDBJ databases">
        <authorList>
            <person name="Gutierrez-Valencia J."/>
        </authorList>
    </citation>
    <scope>NUCLEOTIDE SEQUENCE</scope>
</reference>
<organism evidence="1 2">
    <name type="scientific">Linum tenue</name>
    <dbReference type="NCBI Taxonomy" id="586396"/>
    <lineage>
        <taxon>Eukaryota</taxon>
        <taxon>Viridiplantae</taxon>
        <taxon>Streptophyta</taxon>
        <taxon>Embryophyta</taxon>
        <taxon>Tracheophyta</taxon>
        <taxon>Spermatophyta</taxon>
        <taxon>Magnoliopsida</taxon>
        <taxon>eudicotyledons</taxon>
        <taxon>Gunneridae</taxon>
        <taxon>Pentapetalae</taxon>
        <taxon>rosids</taxon>
        <taxon>fabids</taxon>
        <taxon>Malpighiales</taxon>
        <taxon>Linaceae</taxon>
        <taxon>Linum</taxon>
    </lineage>
</organism>
<gene>
    <name evidence="1" type="ORF">LITE_LOCUS42575</name>
</gene>
<evidence type="ECO:0000313" key="2">
    <source>
        <dbReference type="Proteomes" id="UP001154282"/>
    </source>
</evidence>
<keyword evidence="2" id="KW-1185">Reference proteome</keyword>
<accession>A0AAV0QCJ5</accession>